<sequence length="115" mass="11835">MASTTAAGALAPGRAAGVGRGANPWFDVTVVEERPGSSLADLARSAMLERVLGTDAEGVTRFRTPALSVSVVEDASATFSLDGELRTASAVHLRTDPGTVRLPVGPTYRPDPATD</sequence>
<gene>
    <name evidence="1" type="ORF">SAMN05216388_1001309</name>
</gene>
<name>A0A1H8DMH9_9EURY</name>
<dbReference type="SUPFAM" id="SSF111331">
    <property type="entry name" value="NAD kinase/diacylglycerol kinase-like"/>
    <property type="match status" value="1"/>
</dbReference>
<organism evidence="1 2">
    <name type="scientific">Halorientalis persicus</name>
    <dbReference type="NCBI Taxonomy" id="1367881"/>
    <lineage>
        <taxon>Archaea</taxon>
        <taxon>Methanobacteriati</taxon>
        <taxon>Methanobacteriota</taxon>
        <taxon>Stenosarchaea group</taxon>
        <taxon>Halobacteria</taxon>
        <taxon>Halobacteriales</taxon>
        <taxon>Haloarculaceae</taxon>
        <taxon>Halorientalis</taxon>
    </lineage>
</organism>
<accession>A0A1H8DMH9</accession>
<dbReference type="AlphaFoldDB" id="A0A1H8DMH9"/>
<reference evidence="2" key="1">
    <citation type="submission" date="2016-10" db="EMBL/GenBank/DDBJ databases">
        <authorList>
            <person name="Varghese N."/>
            <person name="Submissions S."/>
        </authorList>
    </citation>
    <scope>NUCLEOTIDE SEQUENCE [LARGE SCALE GENOMIC DNA]</scope>
    <source>
        <strain evidence="2">IBRC-M 10043</strain>
    </source>
</reference>
<evidence type="ECO:0000313" key="2">
    <source>
        <dbReference type="Proteomes" id="UP000198775"/>
    </source>
</evidence>
<protein>
    <submittedName>
        <fullName evidence="1">Uncharacterized protein</fullName>
    </submittedName>
</protein>
<keyword evidence="2" id="KW-1185">Reference proteome</keyword>
<dbReference type="Proteomes" id="UP000198775">
    <property type="component" value="Unassembled WGS sequence"/>
</dbReference>
<dbReference type="InterPro" id="IPR016064">
    <property type="entry name" value="NAD/diacylglycerol_kinase_sf"/>
</dbReference>
<dbReference type="EMBL" id="FOCX01000001">
    <property type="protein sequence ID" value="SEN07727.1"/>
    <property type="molecule type" value="Genomic_DNA"/>
</dbReference>
<evidence type="ECO:0000313" key="1">
    <source>
        <dbReference type="EMBL" id="SEN07727.1"/>
    </source>
</evidence>
<proteinExistence type="predicted"/>